<dbReference type="InterPro" id="IPR001584">
    <property type="entry name" value="Integrase_cat-core"/>
</dbReference>
<dbReference type="Ensembl" id="ENSGMOT00000038367.1">
    <property type="protein sequence ID" value="ENSGMOP00000028874.1"/>
    <property type="gene ID" value="ENSGMOG00000030917.1"/>
</dbReference>
<sequence>MAADTKDFVAACSVCARGKSSHRAPAGLLRPLPVPHRPWSHIAVDFVTGLPSSDGNTVILTIVDRFSKAVHFVPLSKLPSALETANLLVLHVFRLHGIPQDIVSDRGPQFSSRVWKAFCQALGASASLSSGYHPQTNGQTERANQDLGSALRCVAAEHPVSWSTHLPWIEYARNSLVCSATGMSPFHVSMGFQPPLFPVQETVVAVPSVQEHLRRIRRVWREAREALTRTAARNRQMADRHRTPAPDYQVGQSVWLSSRDLPLQTECKKLTPKYIGPYVISGIINPCAIKLKLPPALNVHPVFHVSLLKPVSASILNPPSEPPPPPRLIDDHPAYSVRELLDVRRRGRGFQFLVDWEGYGPEERSWVSRSFILDPELIREFYERFPDRPGGLPGGVR</sequence>
<reference evidence="4" key="2">
    <citation type="submission" date="2025-09" db="UniProtKB">
        <authorList>
            <consortium name="Ensembl"/>
        </authorList>
    </citation>
    <scope>IDENTIFICATION</scope>
</reference>
<evidence type="ECO:0000256" key="1">
    <source>
        <dbReference type="ARBA" id="ARBA00004123"/>
    </source>
</evidence>
<dbReference type="GO" id="GO:0015074">
    <property type="term" value="P:DNA integration"/>
    <property type="evidence" value="ECO:0007669"/>
    <property type="project" value="InterPro"/>
</dbReference>
<dbReference type="Pfam" id="PF00665">
    <property type="entry name" value="rve"/>
    <property type="match status" value="1"/>
</dbReference>
<protein>
    <submittedName>
        <fullName evidence="4">Uncharacterized protein</fullName>
    </submittedName>
</protein>
<dbReference type="SUPFAM" id="SSF53098">
    <property type="entry name" value="Ribonuclease H-like"/>
    <property type="match status" value="1"/>
</dbReference>
<dbReference type="InterPro" id="IPR023780">
    <property type="entry name" value="Chromo_domain"/>
</dbReference>
<evidence type="ECO:0000259" key="3">
    <source>
        <dbReference type="PROSITE" id="PS50994"/>
    </source>
</evidence>
<dbReference type="PANTHER" id="PTHR37984">
    <property type="entry name" value="PROTEIN CBG26694"/>
    <property type="match status" value="1"/>
</dbReference>
<dbReference type="SMART" id="SM00298">
    <property type="entry name" value="CHROMO"/>
    <property type="match status" value="1"/>
</dbReference>
<feature type="domain" description="Chromo" evidence="2">
    <location>
        <begin position="335"/>
        <end position="384"/>
    </location>
</feature>
<evidence type="ECO:0000259" key="2">
    <source>
        <dbReference type="PROSITE" id="PS50013"/>
    </source>
</evidence>
<dbReference type="Proteomes" id="UP000694546">
    <property type="component" value="Chromosome 9"/>
</dbReference>
<comment type="subcellular location">
    <subcellularLocation>
        <location evidence="1">Nucleus</location>
    </subcellularLocation>
</comment>
<dbReference type="OMA" id="AMESNND"/>
<dbReference type="Gene3D" id="2.40.50.40">
    <property type="match status" value="1"/>
</dbReference>
<feature type="domain" description="Integrase catalytic" evidence="3">
    <location>
        <begin position="34"/>
        <end position="193"/>
    </location>
</feature>
<accession>A0A8C5ACJ6</accession>
<dbReference type="InterPro" id="IPR000953">
    <property type="entry name" value="Chromo/chromo_shadow_dom"/>
</dbReference>
<dbReference type="AlphaFoldDB" id="A0A8C5ACJ6"/>
<dbReference type="Pfam" id="PF24626">
    <property type="entry name" value="SH3_Tf2-1"/>
    <property type="match status" value="1"/>
</dbReference>
<dbReference type="InterPro" id="IPR012337">
    <property type="entry name" value="RNaseH-like_sf"/>
</dbReference>
<dbReference type="GeneTree" id="ENSGT00940000163772"/>
<keyword evidence="5" id="KW-1185">Reference proteome</keyword>
<dbReference type="SUPFAM" id="SSF54160">
    <property type="entry name" value="Chromo domain-like"/>
    <property type="match status" value="1"/>
</dbReference>
<proteinExistence type="predicted"/>
<dbReference type="InterPro" id="IPR050951">
    <property type="entry name" value="Retrovirus_Pol_polyprotein"/>
</dbReference>
<dbReference type="PROSITE" id="PS50013">
    <property type="entry name" value="CHROMO_2"/>
    <property type="match status" value="1"/>
</dbReference>
<dbReference type="Gene3D" id="3.30.420.10">
    <property type="entry name" value="Ribonuclease H-like superfamily/Ribonuclease H"/>
    <property type="match status" value="1"/>
</dbReference>
<dbReference type="PROSITE" id="PS50994">
    <property type="entry name" value="INTEGRASE"/>
    <property type="match status" value="1"/>
</dbReference>
<dbReference type="PANTHER" id="PTHR37984:SF5">
    <property type="entry name" value="PROTEIN NYNRIN-LIKE"/>
    <property type="match status" value="1"/>
</dbReference>
<dbReference type="InterPro" id="IPR056924">
    <property type="entry name" value="SH3_Tf2-1"/>
</dbReference>
<dbReference type="InterPro" id="IPR036397">
    <property type="entry name" value="RNaseH_sf"/>
</dbReference>
<dbReference type="FunFam" id="3.30.420.10:FF:000032">
    <property type="entry name" value="Retrovirus-related Pol polyprotein from transposon 297-like Protein"/>
    <property type="match status" value="1"/>
</dbReference>
<organism evidence="4 5">
    <name type="scientific">Gadus morhua</name>
    <name type="common">Atlantic cod</name>
    <dbReference type="NCBI Taxonomy" id="8049"/>
    <lineage>
        <taxon>Eukaryota</taxon>
        <taxon>Metazoa</taxon>
        <taxon>Chordata</taxon>
        <taxon>Craniata</taxon>
        <taxon>Vertebrata</taxon>
        <taxon>Euteleostomi</taxon>
        <taxon>Actinopterygii</taxon>
        <taxon>Neopterygii</taxon>
        <taxon>Teleostei</taxon>
        <taxon>Neoteleostei</taxon>
        <taxon>Acanthomorphata</taxon>
        <taxon>Zeiogadaria</taxon>
        <taxon>Gadariae</taxon>
        <taxon>Gadiformes</taxon>
        <taxon>Gadoidei</taxon>
        <taxon>Gadidae</taxon>
        <taxon>Gadus</taxon>
    </lineage>
</organism>
<dbReference type="GO" id="GO:0005634">
    <property type="term" value="C:nucleus"/>
    <property type="evidence" value="ECO:0007669"/>
    <property type="project" value="UniProtKB-SubCell"/>
</dbReference>
<evidence type="ECO:0000313" key="5">
    <source>
        <dbReference type="Proteomes" id="UP000694546"/>
    </source>
</evidence>
<name>A0A8C5ACJ6_GADMO</name>
<dbReference type="GO" id="GO:0003676">
    <property type="term" value="F:nucleic acid binding"/>
    <property type="evidence" value="ECO:0007669"/>
    <property type="project" value="InterPro"/>
</dbReference>
<reference evidence="4" key="1">
    <citation type="submission" date="2025-08" db="UniProtKB">
        <authorList>
            <consortium name="Ensembl"/>
        </authorList>
    </citation>
    <scope>IDENTIFICATION</scope>
</reference>
<evidence type="ECO:0000313" key="4">
    <source>
        <dbReference type="Ensembl" id="ENSGMOP00000028874.1"/>
    </source>
</evidence>
<dbReference type="Pfam" id="PF00385">
    <property type="entry name" value="Chromo"/>
    <property type="match status" value="1"/>
</dbReference>
<dbReference type="InterPro" id="IPR016197">
    <property type="entry name" value="Chromo-like_dom_sf"/>
</dbReference>